<reference evidence="4" key="1">
    <citation type="journal article" date="2019" name="Int. J. Syst. Evol. Microbiol.">
        <title>The Global Catalogue of Microorganisms (GCM) 10K type strain sequencing project: providing services to taxonomists for standard genome sequencing and annotation.</title>
        <authorList>
            <consortium name="The Broad Institute Genomics Platform"/>
            <consortium name="The Broad Institute Genome Sequencing Center for Infectious Disease"/>
            <person name="Wu L."/>
            <person name="Ma J."/>
        </authorList>
    </citation>
    <scope>NUCLEOTIDE SEQUENCE [LARGE SCALE GENOMIC DNA]</scope>
    <source>
        <strain evidence="4">JCM 16343</strain>
    </source>
</reference>
<organism evidence="3 4">
    <name type="scientific">Psychrobacter aestuarii</name>
    <dbReference type="NCBI Taxonomy" id="556327"/>
    <lineage>
        <taxon>Bacteria</taxon>
        <taxon>Pseudomonadati</taxon>
        <taxon>Pseudomonadota</taxon>
        <taxon>Gammaproteobacteria</taxon>
        <taxon>Moraxellales</taxon>
        <taxon>Moraxellaceae</taxon>
        <taxon>Psychrobacter</taxon>
    </lineage>
</organism>
<dbReference type="EMBL" id="BAAAFR010000002">
    <property type="protein sequence ID" value="GAA0316661.1"/>
    <property type="molecule type" value="Genomic_DNA"/>
</dbReference>
<protein>
    <submittedName>
        <fullName evidence="3">Hemerythrin domain-containing protein</fullName>
    </submittedName>
</protein>
<gene>
    <name evidence="3" type="ORF">GCM10009129_12540</name>
</gene>
<evidence type="ECO:0000256" key="1">
    <source>
        <dbReference type="SAM" id="MobiDB-lite"/>
    </source>
</evidence>
<feature type="domain" description="Hemerythrin-like" evidence="2">
    <location>
        <begin position="59"/>
        <end position="191"/>
    </location>
</feature>
<comment type="caution">
    <text evidence="3">The sequence shown here is derived from an EMBL/GenBank/DDBJ whole genome shotgun (WGS) entry which is preliminary data.</text>
</comment>
<keyword evidence="4" id="KW-1185">Reference proteome</keyword>
<evidence type="ECO:0000313" key="4">
    <source>
        <dbReference type="Proteomes" id="UP001501787"/>
    </source>
</evidence>
<dbReference type="Pfam" id="PF01814">
    <property type="entry name" value="Hemerythrin"/>
    <property type="match status" value="1"/>
</dbReference>
<sequence>MTEPNTTKTTEAHAGARLAPRHPDTRLDSDWLFLYQQLPPEEWQSVDYGYKTSFWLSIHADIRHSQQTLNDISALYQAGKLTWADYRKHLLPRMRQYILKLHQHHSIEDQGYFPQFVRMYPQLKAGFEILDADHVHLDTLLADWQVLNQSLAVSETEDEALAAKLHAMIAEVGSLMSQHLSDEEDLVIPILGLG</sequence>
<name>A0ABP3FIE1_9GAMM</name>
<evidence type="ECO:0000259" key="2">
    <source>
        <dbReference type="Pfam" id="PF01814"/>
    </source>
</evidence>
<proteinExistence type="predicted"/>
<dbReference type="InterPro" id="IPR012312">
    <property type="entry name" value="Hemerythrin-like"/>
</dbReference>
<dbReference type="RefSeq" id="WP_201504781.1">
    <property type="nucleotide sequence ID" value="NZ_BAAAFR010000002.1"/>
</dbReference>
<dbReference type="Gene3D" id="1.20.120.520">
    <property type="entry name" value="nmb1532 protein domain like"/>
    <property type="match status" value="1"/>
</dbReference>
<evidence type="ECO:0000313" key="3">
    <source>
        <dbReference type="EMBL" id="GAA0316661.1"/>
    </source>
</evidence>
<feature type="region of interest" description="Disordered" evidence="1">
    <location>
        <begin position="1"/>
        <end position="22"/>
    </location>
</feature>
<accession>A0ABP3FIE1</accession>
<dbReference type="Proteomes" id="UP001501787">
    <property type="component" value="Unassembled WGS sequence"/>
</dbReference>